<dbReference type="InParanoid" id="H3AGX0"/>
<dbReference type="GO" id="GO:0004930">
    <property type="term" value="F:G protein-coupled receptor activity"/>
    <property type="evidence" value="ECO:0007669"/>
    <property type="project" value="UniProtKB-KW"/>
</dbReference>
<dbReference type="AlphaFoldDB" id="H3AGX0"/>
<evidence type="ECO:0000313" key="16">
    <source>
        <dbReference type="Ensembl" id="ENSLACP00000008891.1"/>
    </source>
</evidence>
<dbReference type="eggNOG" id="ENOG502QVH7">
    <property type="taxonomic scope" value="Eukaryota"/>
</dbReference>
<keyword evidence="7 13" id="KW-0297">G-protein coupled receptor</keyword>
<dbReference type="FunFam" id="1.20.1070.10:FF:000001">
    <property type="entry name" value="Olfactory receptor"/>
    <property type="match status" value="1"/>
</dbReference>
<dbReference type="PANTHER" id="PTHR24242:SF359">
    <property type="entry name" value="ODORANT RECEPTOR-RELATED"/>
    <property type="match status" value="1"/>
</dbReference>
<keyword evidence="5 14" id="KW-0552">Olfaction</keyword>
<dbReference type="GO" id="GO:0004984">
    <property type="term" value="F:olfactory receptor activity"/>
    <property type="evidence" value="ECO:0007669"/>
    <property type="project" value="InterPro"/>
</dbReference>
<feature type="domain" description="G-protein coupled receptors family 1 profile" evidence="15">
    <location>
        <begin position="37"/>
        <end position="288"/>
    </location>
</feature>
<accession>H3AGX0</accession>
<dbReference type="FunCoup" id="H3AGX0">
    <property type="interactions" value="127"/>
</dbReference>
<reference evidence="16" key="3">
    <citation type="submission" date="2025-09" db="UniProtKB">
        <authorList>
            <consortium name="Ensembl"/>
        </authorList>
    </citation>
    <scope>IDENTIFICATION</scope>
</reference>
<dbReference type="HOGENOM" id="CLU_012526_5_5_1"/>
<dbReference type="CDD" id="cd13954">
    <property type="entry name" value="7tmA_OR"/>
    <property type="match status" value="1"/>
</dbReference>
<dbReference type="PRINTS" id="PR00245">
    <property type="entry name" value="OLFACTORYR"/>
</dbReference>
<dbReference type="Pfam" id="PF13853">
    <property type="entry name" value="7tm_4"/>
    <property type="match status" value="1"/>
</dbReference>
<dbReference type="PROSITE" id="PS50262">
    <property type="entry name" value="G_PROTEIN_RECEP_F1_2"/>
    <property type="match status" value="1"/>
</dbReference>
<keyword evidence="8 14" id="KW-0472">Membrane</keyword>
<evidence type="ECO:0000256" key="10">
    <source>
        <dbReference type="ARBA" id="ARBA00023170"/>
    </source>
</evidence>
<dbReference type="Ensembl" id="ENSLACT00000008960.1">
    <property type="protein sequence ID" value="ENSLACP00000008891.1"/>
    <property type="gene ID" value="ENSLACG00000007853.1"/>
</dbReference>
<dbReference type="Proteomes" id="UP000008672">
    <property type="component" value="Unassembled WGS sequence"/>
</dbReference>
<evidence type="ECO:0000256" key="12">
    <source>
        <dbReference type="ARBA" id="ARBA00023224"/>
    </source>
</evidence>
<dbReference type="InterPro" id="IPR050939">
    <property type="entry name" value="Olfactory_GPCR1"/>
</dbReference>
<dbReference type="InterPro" id="IPR000725">
    <property type="entry name" value="Olfact_rcpt"/>
</dbReference>
<feature type="transmembrane region" description="Helical" evidence="14">
    <location>
        <begin position="237"/>
        <end position="258"/>
    </location>
</feature>
<evidence type="ECO:0000256" key="6">
    <source>
        <dbReference type="ARBA" id="ARBA00022989"/>
    </source>
</evidence>
<evidence type="ECO:0000256" key="13">
    <source>
        <dbReference type="RuleBase" id="RU000688"/>
    </source>
</evidence>
<reference evidence="16" key="2">
    <citation type="submission" date="2025-08" db="UniProtKB">
        <authorList>
            <consortium name="Ensembl"/>
        </authorList>
    </citation>
    <scope>IDENTIFICATION</scope>
</reference>
<feature type="transmembrane region" description="Helical" evidence="14">
    <location>
        <begin position="136"/>
        <end position="160"/>
    </location>
</feature>
<keyword evidence="4 13" id="KW-0812">Transmembrane</keyword>
<comment type="subcellular location">
    <subcellularLocation>
        <location evidence="1 14">Cell membrane</location>
        <topology evidence="1 14">Multi-pass membrane protein</topology>
    </subcellularLocation>
</comment>
<dbReference type="PRINTS" id="PR00237">
    <property type="entry name" value="GPCRRHODOPSN"/>
</dbReference>
<evidence type="ECO:0000256" key="3">
    <source>
        <dbReference type="ARBA" id="ARBA00022606"/>
    </source>
</evidence>
<evidence type="ECO:0000259" key="15">
    <source>
        <dbReference type="PROSITE" id="PS50262"/>
    </source>
</evidence>
<keyword evidence="2 14" id="KW-1003">Cell membrane</keyword>
<keyword evidence="12 13" id="KW-0807">Transducer</keyword>
<reference evidence="17" key="1">
    <citation type="submission" date="2011-08" db="EMBL/GenBank/DDBJ databases">
        <title>The draft genome of Latimeria chalumnae.</title>
        <authorList>
            <person name="Di Palma F."/>
            <person name="Alfoldi J."/>
            <person name="Johnson J."/>
            <person name="Berlin A."/>
            <person name="Gnerre S."/>
            <person name="Jaffe D."/>
            <person name="MacCallum I."/>
            <person name="Young S."/>
            <person name="Walker B.J."/>
            <person name="Lander E."/>
            <person name="Lindblad-Toh K."/>
        </authorList>
    </citation>
    <scope>NUCLEOTIDE SEQUENCE [LARGE SCALE GENOMIC DNA]</scope>
    <source>
        <strain evidence="17">Wild caught</strain>
    </source>
</reference>
<keyword evidence="10 13" id="KW-0675">Receptor</keyword>
<evidence type="ECO:0000256" key="11">
    <source>
        <dbReference type="ARBA" id="ARBA00023180"/>
    </source>
</evidence>
<feature type="transmembrane region" description="Helical" evidence="14">
    <location>
        <begin position="195"/>
        <end position="216"/>
    </location>
</feature>
<dbReference type="InterPro" id="IPR017452">
    <property type="entry name" value="GPCR_Rhodpsn_7TM"/>
</dbReference>
<feature type="transmembrane region" description="Helical" evidence="14">
    <location>
        <begin position="88"/>
        <end position="116"/>
    </location>
</feature>
<name>H3AGX0_LATCH</name>
<dbReference type="GO" id="GO:0005886">
    <property type="term" value="C:plasma membrane"/>
    <property type="evidence" value="ECO:0007669"/>
    <property type="project" value="UniProtKB-SubCell"/>
</dbReference>
<dbReference type="SMART" id="SM01381">
    <property type="entry name" value="7TM_GPCR_Srsx"/>
    <property type="match status" value="1"/>
</dbReference>
<feature type="transmembrane region" description="Helical" evidence="14">
    <location>
        <begin position="23"/>
        <end position="45"/>
    </location>
</feature>
<protein>
    <recommendedName>
        <fullName evidence="14">Olfactory receptor</fullName>
    </recommendedName>
</protein>
<gene>
    <name evidence="16" type="primary">LOC102345537</name>
</gene>
<feature type="transmembrane region" description="Helical" evidence="14">
    <location>
        <begin position="57"/>
        <end position="82"/>
    </location>
</feature>
<evidence type="ECO:0000313" key="17">
    <source>
        <dbReference type="Proteomes" id="UP000008672"/>
    </source>
</evidence>
<organism evidence="16 17">
    <name type="scientific">Latimeria chalumnae</name>
    <name type="common">Coelacanth</name>
    <dbReference type="NCBI Taxonomy" id="7897"/>
    <lineage>
        <taxon>Eukaryota</taxon>
        <taxon>Metazoa</taxon>
        <taxon>Chordata</taxon>
        <taxon>Craniata</taxon>
        <taxon>Vertebrata</taxon>
        <taxon>Euteleostomi</taxon>
        <taxon>Coelacanthiformes</taxon>
        <taxon>Coelacanthidae</taxon>
        <taxon>Latimeria</taxon>
    </lineage>
</organism>
<evidence type="ECO:0000256" key="8">
    <source>
        <dbReference type="ARBA" id="ARBA00023136"/>
    </source>
</evidence>
<evidence type="ECO:0000256" key="2">
    <source>
        <dbReference type="ARBA" id="ARBA00022475"/>
    </source>
</evidence>
<dbReference type="SUPFAM" id="SSF81321">
    <property type="entry name" value="Family A G protein-coupled receptor-like"/>
    <property type="match status" value="1"/>
</dbReference>
<feature type="transmembrane region" description="Helical" evidence="14">
    <location>
        <begin position="270"/>
        <end position="290"/>
    </location>
</feature>
<evidence type="ECO:0000256" key="9">
    <source>
        <dbReference type="ARBA" id="ARBA00023157"/>
    </source>
</evidence>
<keyword evidence="9" id="KW-1015">Disulfide bond</keyword>
<keyword evidence="11" id="KW-0325">Glycoprotein</keyword>
<keyword evidence="3 14" id="KW-0716">Sensory transduction</keyword>
<keyword evidence="6 14" id="KW-1133">Transmembrane helix</keyword>
<dbReference type="Gene3D" id="1.20.1070.10">
    <property type="entry name" value="Rhodopsin 7-helix transmembrane proteins"/>
    <property type="match status" value="1"/>
</dbReference>
<evidence type="ECO:0000256" key="4">
    <source>
        <dbReference type="ARBA" id="ARBA00022692"/>
    </source>
</evidence>
<evidence type="ECO:0000256" key="7">
    <source>
        <dbReference type="ARBA" id="ARBA00023040"/>
    </source>
</evidence>
<dbReference type="PANTHER" id="PTHR24242">
    <property type="entry name" value="G-PROTEIN COUPLED RECEPTOR"/>
    <property type="match status" value="1"/>
</dbReference>
<evidence type="ECO:0000256" key="1">
    <source>
        <dbReference type="ARBA" id="ARBA00004651"/>
    </source>
</evidence>
<sequence>THHSIEEFILLGFPGLVHSQNTLFLVFLFVYLLILVGNLMILHIVTIERKLHTPMYFFLGSLSVLDIVYPTVILPKMLALFLMGNNIISFYGCFAQMYFFLALGTTECLLLSVMGFDRYLAICYPLRYPSIMTGKVCAFLIGCVWLLGFLAPVVSVVLLMELPYCGSQIIHYCYCDYPSVLILACIDDTEVVFDQAFICAMLVILVPFLFVVVSYIKVVQTIFGNKLIEGKEKAFSTCASHLVSVILFYVTGSVVYIVIKVGNVSNDYRIMMSVTYAVLNPLVNPIIYTLRNKEIKKAIARKRKVLHDMFS</sequence>
<dbReference type="PROSITE" id="PS00237">
    <property type="entry name" value="G_PROTEIN_RECEP_F1_1"/>
    <property type="match status" value="1"/>
</dbReference>
<evidence type="ECO:0000256" key="5">
    <source>
        <dbReference type="ARBA" id="ARBA00022725"/>
    </source>
</evidence>
<dbReference type="EMBL" id="AFYH01205857">
    <property type="status" value="NOT_ANNOTATED_CDS"/>
    <property type="molecule type" value="Genomic_DNA"/>
</dbReference>
<keyword evidence="17" id="KW-1185">Reference proteome</keyword>
<comment type="similarity">
    <text evidence="13">Belongs to the G-protein coupled receptor 1 family.</text>
</comment>
<proteinExistence type="inferred from homology"/>
<dbReference type="GeneTree" id="ENSGT01140000282520"/>
<evidence type="ECO:0000256" key="14">
    <source>
        <dbReference type="RuleBase" id="RU363047"/>
    </source>
</evidence>
<dbReference type="InterPro" id="IPR000276">
    <property type="entry name" value="GPCR_Rhodpsn"/>
</dbReference>